<reference evidence="4" key="1">
    <citation type="submission" date="2019-11" db="EMBL/GenBank/DDBJ databases">
        <authorList>
            <person name="Liu Y."/>
            <person name="Hou J."/>
            <person name="Li T.-Q."/>
            <person name="Guan C.-H."/>
            <person name="Wu X."/>
            <person name="Wu H.-Z."/>
            <person name="Ling F."/>
            <person name="Zhang R."/>
            <person name="Shi X.-G."/>
            <person name="Ren J.-P."/>
            <person name="Chen E.-F."/>
            <person name="Sun J.-M."/>
        </authorList>
    </citation>
    <scope>NUCLEOTIDE SEQUENCE</scope>
    <source>
        <strain evidence="4">Adult_tree_wgs_1</strain>
        <tissue evidence="4">Leaves</tissue>
    </source>
</reference>
<dbReference type="PANTHER" id="PTHR37610">
    <property type="entry name" value="CCHC-TYPE DOMAIN-CONTAINING PROTEIN"/>
    <property type="match status" value="1"/>
</dbReference>
<feature type="compositionally biased region" description="Polar residues" evidence="1">
    <location>
        <begin position="548"/>
        <end position="557"/>
    </location>
</feature>
<dbReference type="Proteomes" id="UP000626092">
    <property type="component" value="Unassembled WGS sequence"/>
</dbReference>
<dbReference type="InterPro" id="IPR029472">
    <property type="entry name" value="Copia-like_N"/>
</dbReference>
<gene>
    <name evidence="4" type="ORF">RHSIM_Rhsim10G0061700</name>
</gene>
<feature type="domain" description="Retroviral polymerase SH3-like" evidence="3">
    <location>
        <begin position="491"/>
        <end position="527"/>
    </location>
</feature>
<dbReference type="AlphaFoldDB" id="A0A834GA10"/>
<dbReference type="Pfam" id="PF14244">
    <property type="entry name" value="Retrotran_gag_3"/>
    <property type="match status" value="1"/>
</dbReference>
<evidence type="ECO:0000259" key="3">
    <source>
        <dbReference type="Pfam" id="PF25597"/>
    </source>
</evidence>
<sequence>MQLFRQPEQRTDLCSRLHHRQKQGLLEELLLLCLISHSRSKHLHLPTPLSLLHPTPPLFQYPSFHRPFSSSSPPKQEQNPSEREDSSNPVTATAEIFSKSSTGDEFKLELDSNDIVNTEDLVERVLQHLCEKNPDVARRFFGYVSDRESERLSKGSCYLMLGILSLKWVTREKRCSTSQLEWKQRRDGGSKDRFAHLRFFGSFNEMACMLVCQPTHIAEKDTESSKDSAKPKASEYSNPNDPFYIHHSDQHGLILITQPLTEENYNTWSHGMLMALNIKNKEGFVNGTIQQPPTTSTTEFQQWRRCNNLVKAWLFISISEDIKASVIYNESAHEIWTDLKELFSRTNSVHLFHVEEAIHDCKQDNHCERSFAVPKSQRTMKFLMGLNEAYIAVRGQILLMDMLPTPLLWKGHTIDVCRKLKKMNPAGGRSDQQEHKNFLPKANHVNATTAVPSFTLTAEQYRNVMTMLNGNKPNSLANHVGSASAMSDLSGYPYGQKGYRVYDLLTGESFVSRDVFFHENIFPFPSSTVNSPPVFPHLQSPTYDDDTFTSSPSNPNIESFPPEPVSQEIPPSNSTDISSSSNTSPTAQDSPSLSPVLPKRMARTTTTPGYLCEYHVGISLPSRTVPSSNSALVEATEILKAMEEMKQNPSKCTDSNNPITVTAEIFSKSSTRDEFKLELDSNDIGITQDLGEKVLQQLGENPAARRFFGYVLERESKWLSKASCLLMLGILRSYGSAKEFWDLFEVMRMKGYSVRSWEMYGFGSSDEVIEGEWREKRDGRDIGFLYSEMFFRWLQESNMFEHDEDTYNAMLTVLGTQLDRDRGSLKTFWRVVDETTGAGFETSEKCYWDVCSALVSVGRFKDAVDLYEFARGGADKIRNCSHLLKNVLSSRCTDLYMVFHVSWIQSLITYQQRLELPDEAKLSLEELTVKKFPSMAVFLCAIEL</sequence>
<feature type="compositionally biased region" description="Low complexity" evidence="1">
    <location>
        <begin position="63"/>
        <end position="74"/>
    </location>
</feature>
<feature type="compositionally biased region" description="Low complexity" evidence="1">
    <location>
        <begin position="569"/>
        <end position="586"/>
    </location>
</feature>
<evidence type="ECO:0000256" key="1">
    <source>
        <dbReference type="SAM" id="MobiDB-lite"/>
    </source>
</evidence>
<evidence type="ECO:0000313" key="4">
    <source>
        <dbReference type="EMBL" id="KAF7129610.1"/>
    </source>
</evidence>
<dbReference type="InterPro" id="IPR011990">
    <property type="entry name" value="TPR-like_helical_dom_sf"/>
</dbReference>
<protein>
    <submittedName>
        <fullName evidence="4">Uncharacterized protein</fullName>
    </submittedName>
</protein>
<proteinExistence type="predicted"/>
<evidence type="ECO:0000313" key="5">
    <source>
        <dbReference type="Proteomes" id="UP000626092"/>
    </source>
</evidence>
<dbReference type="PANTHER" id="PTHR37610:SF97">
    <property type="entry name" value="RETROTRANSPOSON GAG DOMAIN-CONTAINING PROTEIN"/>
    <property type="match status" value="1"/>
</dbReference>
<feature type="domain" description="Retrotransposon Copia-like N-terminal" evidence="2">
    <location>
        <begin position="246"/>
        <end position="293"/>
    </location>
</feature>
<evidence type="ECO:0000259" key="2">
    <source>
        <dbReference type="Pfam" id="PF14244"/>
    </source>
</evidence>
<dbReference type="Gene3D" id="1.25.40.10">
    <property type="entry name" value="Tetratricopeptide repeat domain"/>
    <property type="match status" value="1"/>
</dbReference>
<dbReference type="OrthoDB" id="5544992at2759"/>
<dbReference type="EMBL" id="WJXA01000010">
    <property type="protein sequence ID" value="KAF7129610.1"/>
    <property type="molecule type" value="Genomic_DNA"/>
</dbReference>
<organism evidence="4 5">
    <name type="scientific">Rhododendron simsii</name>
    <name type="common">Sims's rhododendron</name>
    <dbReference type="NCBI Taxonomy" id="118357"/>
    <lineage>
        <taxon>Eukaryota</taxon>
        <taxon>Viridiplantae</taxon>
        <taxon>Streptophyta</taxon>
        <taxon>Embryophyta</taxon>
        <taxon>Tracheophyta</taxon>
        <taxon>Spermatophyta</taxon>
        <taxon>Magnoliopsida</taxon>
        <taxon>eudicotyledons</taxon>
        <taxon>Gunneridae</taxon>
        <taxon>Pentapetalae</taxon>
        <taxon>asterids</taxon>
        <taxon>Ericales</taxon>
        <taxon>Ericaceae</taxon>
        <taxon>Ericoideae</taxon>
        <taxon>Rhodoreae</taxon>
        <taxon>Rhododendron</taxon>
    </lineage>
</organism>
<keyword evidence="5" id="KW-1185">Reference proteome</keyword>
<comment type="caution">
    <text evidence="4">The sequence shown here is derived from an EMBL/GenBank/DDBJ whole genome shotgun (WGS) entry which is preliminary data.</text>
</comment>
<accession>A0A834GA10</accession>
<dbReference type="Pfam" id="PF25597">
    <property type="entry name" value="SH3_retrovirus"/>
    <property type="match status" value="1"/>
</dbReference>
<feature type="region of interest" description="Disordered" evidence="1">
    <location>
        <begin position="63"/>
        <end position="90"/>
    </location>
</feature>
<dbReference type="InterPro" id="IPR057670">
    <property type="entry name" value="SH3_retrovirus"/>
</dbReference>
<name>A0A834GA10_RHOSS</name>
<feature type="region of interest" description="Disordered" evidence="1">
    <location>
        <begin position="533"/>
        <end position="599"/>
    </location>
</feature>